<dbReference type="InterPro" id="IPR040079">
    <property type="entry name" value="Glutathione_S-Trfase"/>
</dbReference>
<protein>
    <recommendedName>
        <fullName evidence="5">GST C-terminal domain-containing protein</fullName>
    </recommendedName>
</protein>
<dbReference type="Gene3D" id="1.20.1050.10">
    <property type="match status" value="1"/>
</dbReference>
<keyword evidence="4" id="KW-1185">Reference proteome</keyword>
<gene>
    <name evidence="3" type="ORF">OEZ85_000856</name>
</gene>
<name>A0ABY8UK98_TETOB</name>
<dbReference type="SUPFAM" id="SSF47616">
    <property type="entry name" value="GST C-terminal domain-like"/>
    <property type="match status" value="1"/>
</dbReference>
<dbReference type="PANTHER" id="PTHR43968:SF6">
    <property type="entry name" value="GLUTATHIONE S-TRANSFERASE OMEGA"/>
    <property type="match status" value="1"/>
</dbReference>
<evidence type="ECO:0008006" key="5">
    <source>
        <dbReference type="Google" id="ProtNLM"/>
    </source>
</evidence>
<dbReference type="Proteomes" id="UP001244341">
    <property type="component" value="Chromosome 13b"/>
</dbReference>
<dbReference type="InterPro" id="IPR050983">
    <property type="entry name" value="GST_Omega/HSP26"/>
</dbReference>
<accession>A0ABY8UK98</accession>
<dbReference type="PROSITE" id="PS50404">
    <property type="entry name" value="GST_NTER"/>
    <property type="match status" value="1"/>
</dbReference>
<evidence type="ECO:0000313" key="3">
    <source>
        <dbReference type="EMBL" id="WIA21687.1"/>
    </source>
</evidence>
<dbReference type="InterPro" id="IPR036282">
    <property type="entry name" value="Glutathione-S-Trfase_C_sf"/>
</dbReference>
<dbReference type="InterPro" id="IPR004045">
    <property type="entry name" value="Glutathione_S-Trfase_N"/>
</dbReference>
<feature type="domain" description="GST C-terminal" evidence="2">
    <location>
        <begin position="130"/>
        <end position="277"/>
    </location>
</feature>
<dbReference type="EMBL" id="CP126220">
    <property type="protein sequence ID" value="WIA21687.1"/>
    <property type="molecule type" value="Genomic_DNA"/>
</dbReference>
<proteinExistence type="predicted"/>
<dbReference type="SFLD" id="SFLDG00358">
    <property type="entry name" value="Main_(cytGST)"/>
    <property type="match status" value="1"/>
</dbReference>
<dbReference type="InterPro" id="IPR010987">
    <property type="entry name" value="Glutathione-S-Trfase_C-like"/>
</dbReference>
<dbReference type="PROSITE" id="PS50405">
    <property type="entry name" value="GST_CTER"/>
    <property type="match status" value="1"/>
</dbReference>
<dbReference type="InterPro" id="IPR036249">
    <property type="entry name" value="Thioredoxin-like_sf"/>
</dbReference>
<evidence type="ECO:0000259" key="2">
    <source>
        <dbReference type="PROSITE" id="PS50405"/>
    </source>
</evidence>
<sequence length="278" mass="30489">MAAPVLSSTPIIFSSWFCPFAQRVLIAAHAKKPAAHFAVHELSFQELFTSKPQWLLDLNPEGLVPFMAWKSNSSSSGSSSGSSSSSTWDTQAAVAAAAAAGLDAVVVRESLVCNEYLEDKFPDPPLLPSDPVGRAAARLLTHRVSNEFVTAFIRVLKDQRDTQSVQEAAAASLDDEITWLMSRMSSKGPLALSDRLSLVDCAVAPHLLRLYILRHYAGYRYKGPAAVRLRQYCKALKSHPAVAATLVHPEGLDYREELLKVYAHYGVSLVFNHRAPLW</sequence>
<dbReference type="SFLD" id="SFLDS00019">
    <property type="entry name" value="Glutathione_Transferase_(cytos"/>
    <property type="match status" value="1"/>
</dbReference>
<dbReference type="SUPFAM" id="SSF52833">
    <property type="entry name" value="Thioredoxin-like"/>
    <property type="match status" value="1"/>
</dbReference>
<evidence type="ECO:0000259" key="1">
    <source>
        <dbReference type="PROSITE" id="PS50404"/>
    </source>
</evidence>
<dbReference type="Pfam" id="PF13409">
    <property type="entry name" value="GST_N_2"/>
    <property type="match status" value="1"/>
</dbReference>
<dbReference type="Gene3D" id="3.40.30.10">
    <property type="entry name" value="Glutaredoxin"/>
    <property type="match status" value="1"/>
</dbReference>
<feature type="domain" description="GST N-terminal" evidence="1">
    <location>
        <begin position="8"/>
        <end position="125"/>
    </location>
</feature>
<reference evidence="3 4" key="1">
    <citation type="submission" date="2023-05" db="EMBL/GenBank/DDBJ databases">
        <title>A 100% complete, gapless, phased diploid assembly of the Scenedesmus obliquus UTEX 3031 genome.</title>
        <authorList>
            <person name="Biondi T.C."/>
            <person name="Hanschen E.R."/>
            <person name="Kwon T."/>
            <person name="Eng W."/>
            <person name="Kruse C.P.S."/>
            <person name="Koehler S.I."/>
            <person name="Kunde Y."/>
            <person name="Gleasner C.D."/>
            <person name="You Mak K.T."/>
            <person name="Polle J."/>
            <person name="Hovde B.T."/>
            <person name="Starkenburg S.R."/>
        </authorList>
    </citation>
    <scope>NUCLEOTIDE SEQUENCE [LARGE SCALE GENOMIC DNA]</scope>
    <source>
        <strain evidence="3 4">DOE0152z</strain>
    </source>
</reference>
<organism evidence="3 4">
    <name type="scientific">Tetradesmus obliquus</name>
    <name type="common">Green alga</name>
    <name type="synonym">Acutodesmus obliquus</name>
    <dbReference type="NCBI Taxonomy" id="3088"/>
    <lineage>
        <taxon>Eukaryota</taxon>
        <taxon>Viridiplantae</taxon>
        <taxon>Chlorophyta</taxon>
        <taxon>core chlorophytes</taxon>
        <taxon>Chlorophyceae</taxon>
        <taxon>CS clade</taxon>
        <taxon>Sphaeropleales</taxon>
        <taxon>Scenedesmaceae</taxon>
        <taxon>Tetradesmus</taxon>
    </lineage>
</organism>
<evidence type="ECO:0000313" key="4">
    <source>
        <dbReference type="Proteomes" id="UP001244341"/>
    </source>
</evidence>
<dbReference type="PANTHER" id="PTHR43968">
    <property type="match status" value="1"/>
</dbReference>